<keyword evidence="8" id="KW-0013">ADP-ribosylation</keyword>
<dbReference type="SUPFAM" id="SSF47587">
    <property type="entry name" value="Domain of poly(ADP-ribose) polymerase"/>
    <property type="match status" value="1"/>
</dbReference>
<gene>
    <name evidence="21" type="ORF">KC19_7G031700</name>
</gene>
<dbReference type="InterPro" id="IPR036930">
    <property type="entry name" value="WGR_dom_sf"/>
</dbReference>
<evidence type="ECO:0000256" key="4">
    <source>
        <dbReference type="ARBA" id="ARBA00022676"/>
    </source>
</evidence>
<dbReference type="PANTHER" id="PTHR10459">
    <property type="entry name" value="DNA LIGASE"/>
    <property type="match status" value="1"/>
</dbReference>
<evidence type="ECO:0000313" key="22">
    <source>
        <dbReference type="Proteomes" id="UP000822688"/>
    </source>
</evidence>
<evidence type="ECO:0000259" key="17">
    <source>
        <dbReference type="PROSITE" id="PS50172"/>
    </source>
</evidence>
<dbReference type="Proteomes" id="UP000822688">
    <property type="component" value="Chromosome 7"/>
</dbReference>
<dbReference type="SMART" id="SM00292">
    <property type="entry name" value="BRCT"/>
    <property type="match status" value="1"/>
</dbReference>
<dbReference type="GO" id="GO:0006302">
    <property type="term" value="P:double-strand break repair"/>
    <property type="evidence" value="ECO:0007669"/>
    <property type="project" value="TreeGrafter"/>
</dbReference>
<dbReference type="SMART" id="SM00773">
    <property type="entry name" value="WGR"/>
    <property type="match status" value="1"/>
</dbReference>
<comment type="function">
    <text evidence="14">Involved in the base excision repair (BER) pathway, by catalyzing the poly(ADP-ribosyl)ation of a limited number of acceptor proteins involved in chromatin architecture and in DNA metabolism. This modification follows DNA damages and appears as an obligatory step in a detection/signaling pathway leading to the reparation of DNA strand breaks.</text>
</comment>
<evidence type="ECO:0000256" key="13">
    <source>
        <dbReference type="ARBA" id="ARBA00024347"/>
    </source>
</evidence>
<evidence type="ECO:0000256" key="15">
    <source>
        <dbReference type="RuleBase" id="RU362114"/>
    </source>
</evidence>
<dbReference type="PROSITE" id="PS51060">
    <property type="entry name" value="PARP_ALPHA_HD"/>
    <property type="match status" value="1"/>
</dbReference>
<dbReference type="Gene3D" id="3.90.640.80">
    <property type="match status" value="1"/>
</dbReference>
<evidence type="ECO:0000256" key="8">
    <source>
        <dbReference type="ARBA" id="ARBA00022765"/>
    </source>
</evidence>
<evidence type="ECO:0000256" key="3">
    <source>
        <dbReference type="ARBA" id="ARBA00004123"/>
    </source>
</evidence>
<keyword evidence="9" id="KW-0863">Zinc-finger</keyword>
<dbReference type="InterPro" id="IPR012317">
    <property type="entry name" value="Poly(ADP-ribose)pol_cat_dom"/>
</dbReference>
<sequence length="817" mass="91352">MTATRETRGKAKQDAELSHEHEHEAKKQKVETRGRGSKGGKKQEKHDDDVEMDVDEKSGNGTAVEDIVDQFEEFVDELKEHCSFEELKSIAEENGITSDLPLRMLLIGLADQLFYGPLQTCPLCESHGTHAGVICDGYHYKCSGFISEWTMCNYISSDAQRTDGSLKLPKKLKNDFLKQYEKTHDASKRPTRVLAAGKKPFLGMKIALSGRLRQNQSAYKADIVKHGGKVADAIKDDVSCLIVGHLDAEGGGGSAKMADAIEKGLPIVKEEWITDCIKKKELLPLETYDLSKNMPGESDIPWDKRPPGEEAAESLMAELKLVGKRGVYKDTNLEEEGGKIFESKGIIYNCAFSMCDMVAGINDYAIMQLIQLPSDVLYLYYKKGRVGDRFHNSERLDEMDSHRTAVKEFVKLFEILTGNAFEPWEREKKFHKKPMKFFPIDMAPGIDARAGGLGVHQLGVVAAHTQVDPRVAQDLKVLMSQEVYRFAMLEMGVDAPDLPTGNLTEFHLHKCAEVLQKFAAYLNKPETDELNHERMCLDFSNKWWSLVHTTRPFVISDIETLAETAAPTLESLKAISVASQLIGDLTGATLDDPLADRYAKLGCQITPLDHDGEDFKMILNYMSKTIEPVKFNDTEFKVSLQEACMIDSSGTSSLKDLEKMSNKTLIWCGTRTSNLLACMKLGMPPASIQAPVSGYMFGEGLYCSDSAARAAEYGFTAVDRPEGYLILAVVALGDEILELTEPQEDVKNYKKKHVAIKGLGRKSTNEKEYIKWHNDITVPCGSLIESGHKDSPLEYNEYCVYNPKQVKLHYLLRVRYE</sequence>
<dbReference type="GO" id="GO:0005730">
    <property type="term" value="C:nucleolus"/>
    <property type="evidence" value="ECO:0007669"/>
    <property type="project" value="TreeGrafter"/>
</dbReference>
<dbReference type="Pfam" id="PF21728">
    <property type="entry name" value="PADR1_N"/>
    <property type="match status" value="1"/>
</dbReference>
<dbReference type="PROSITE" id="PS50172">
    <property type="entry name" value="BRCT"/>
    <property type="match status" value="1"/>
</dbReference>
<dbReference type="InterPro" id="IPR004102">
    <property type="entry name" value="Poly(ADP-ribose)pol_reg_dom"/>
</dbReference>
<keyword evidence="11 15" id="KW-0520">NAD</keyword>
<dbReference type="PROSITE" id="PS51977">
    <property type="entry name" value="WGR"/>
    <property type="match status" value="1"/>
</dbReference>
<dbReference type="EC" id="2.4.2.-" evidence="15"/>
<evidence type="ECO:0000256" key="2">
    <source>
        <dbReference type="ARBA" id="ARBA00000459"/>
    </source>
</evidence>
<organism evidence="21 22">
    <name type="scientific">Ceratodon purpureus</name>
    <name type="common">Fire moss</name>
    <name type="synonym">Dicranum purpureum</name>
    <dbReference type="NCBI Taxonomy" id="3225"/>
    <lineage>
        <taxon>Eukaryota</taxon>
        <taxon>Viridiplantae</taxon>
        <taxon>Streptophyta</taxon>
        <taxon>Embryophyta</taxon>
        <taxon>Bryophyta</taxon>
        <taxon>Bryophytina</taxon>
        <taxon>Bryopsida</taxon>
        <taxon>Dicranidae</taxon>
        <taxon>Pseudoditrichales</taxon>
        <taxon>Ditrichaceae</taxon>
        <taxon>Ceratodon</taxon>
    </lineage>
</organism>
<dbReference type="InterPro" id="IPR012982">
    <property type="entry name" value="PARP1-like_PADR1_Zn_ribbon"/>
</dbReference>
<keyword evidence="12" id="KW-0539">Nucleus</keyword>
<evidence type="ECO:0000256" key="14">
    <source>
        <dbReference type="ARBA" id="ARBA00024945"/>
    </source>
</evidence>
<comment type="subcellular location">
    <subcellularLocation>
        <location evidence="3">Nucleus</location>
    </subcellularLocation>
</comment>
<dbReference type="Gene3D" id="3.40.50.10190">
    <property type="entry name" value="BRCT domain"/>
    <property type="match status" value="1"/>
</dbReference>
<dbReference type="GO" id="GO:0070212">
    <property type="term" value="P:protein poly-ADP-ribosylation"/>
    <property type="evidence" value="ECO:0007669"/>
    <property type="project" value="TreeGrafter"/>
</dbReference>
<keyword evidence="4 15" id="KW-0328">Glycosyltransferase</keyword>
<dbReference type="InterPro" id="IPR050800">
    <property type="entry name" value="ARTD/PARP"/>
</dbReference>
<keyword evidence="6" id="KW-0548">Nucleotidyltransferase</keyword>
<feature type="compositionally biased region" description="Basic and acidic residues" evidence="16">
    <location>
        <begin position="1"/>
        <end position="34"/>
    </location>
</feature>
<evidence type="ECO:0000256" key="6">
    <source>
        <dbReference type="ARBA" id="ARBA00022695"/>
    </source>
</evidence>
<feature type="region of interest" description="Disordered" evidence="16">
    <location>
        <begin position="1"/>
        <end position="62"/>
    </location>
</feature>
<dbReference type="SUPFAM" id="SSF52113">
    <property type="entry name" value="BRCT domain"/>
    <property type="match status" value="1"/>
</dbReference>
<dbReference type="InterPro" id="IPR036616">
    <property type="entry name" value="Poly(ADP-ribose)pol_reg_dom_sf"/>
</dbReference>
<feature type="domain" description="PARP catalytic" evidence="18">
    <location>
        <begin position="592"/>
        <end position="817"/>
    </location>
</feature>
<dbReference type="Pfam" id="PF02877">
    <property type="entry name" value="PARP_reg"/>
    <property type="match status" value="1"/>
</dbReference>
<dbReference type="AlphaFoldDB" id="A0A8T0H2A6"/>
<keyword evidence="7" id="KW-0479">Metal-binding</keyword>
<feature type="domain" description="BRCT" evidence="17">
    <location>
        <begin position="196"/>
        <end position="290"/>
    </location>
</feature>
<dbReference type="Pfam" id="PF00533">
    <property type="entry name" value="BRCT"/>
    <property type="match status" value="1"/>
</dbReference>
<dbReference type="FunFam" id="3.90.228.10:FF:000010">
    <property type="entry name" value="Poly [ADP-ribose] polymerase"/>
    <property type="match status" value="1"/>
</dbReference>
<evidence type="ECO:0000256" key="1">
    <source>
        <dbReference type="ARBA" id="ARBA00000438"/>
    </source>
</evidence>
<dbReference type="PROSITE" id="PS52007">
    <property type="entry name" value="PADR1"/>
    <property type="match status" value="1"/>
</dbReference>
<dbReference type="Pfam" id="PF00644">
    <property type="entry name" value="PARP"/>
    <property type="match status" value="1"/>
</dbReference>
<dbReference type="CDD" id="cd17747">
    <property type="entry name" value="BRCT_PARP1"/>
    <property type="match status" value="1"/>
</dbReference>
<comment type="caution">
    <text evidence="21">The sequence shown here is derived from an EMBL/GenBank/DDBJ whole genome shotgun (WGS) entry which is preliminary data.</text>
</comment>
<evidence type="ECO:0000256" key="11">
    <source>
        <dbReference type="ARBA" id="ARBA00023027"/>
    </source>
</evidence>
<evidence type="ECO:0000256" key="5">
    <source>
        <dbReference type="ARBA" id="ARBA00022679"/>
    </source>
</evidence>
<dbReference type="Gene3D" id="3.90.228.10">
    <property type="match status" value="1"/>
</dbReference>
<dbReference type="SMART" id="SM01335">
    <property type="entry name" value="PADR1"/>
    <property type="match status" value="1"/>
</dbReference>
<evidence type="ECO:0000256" key="10">
    <source>
        <dbReference type="ARBA" id="ARBA00022833"/>
    </source>
</evidence>
<comment type="catalytic activity">
    <reaction evidence="2">
        <text>L-glutamyl-[protein] + NAD(+) = 5-O-(ADP-D-ribosyl)-L-glutamyl-[protein] + nicotinamide</text>
        <dbReference type="Rhea" id="RHEA:58224"/>
        <dbReference type="Rhea" id="RHEA-COMP:10208"/>
        <dbReference type="Rhea" id="RHEA-COMP:15089"/>
        <dbReference type="ChEBI" id="CHEBI:17154"/>
        <dbReference type="ChEBI" id="CHEBI:29973"/>
        <dbReference type="ChEBI" id="CHEBI:57540"/>
        <dbReference type="ChEBI" id="CHEBI:142540"/>
    </reaction>
</comment>
<dbReference type="PANTHER" id="PTHR10459:SF106">
    <property type="entry name" value="PROTEIN ADP-RIBOSYLTRANSFERASE PARP3"/>
    <property type="match status" value="1"/>
</dbReference>
<dbReference type="SUPFAM" id="SSF142921">
    <property type="entry name" value="WGR domain-like"/>
    <property type="match status" value="1"/>
</dbReference>
<reference evidence="21" key="1">
    <citation type="submission" date="2020-06" db="EMBL/GenBank/DDBJ databases">
        <title>WGS assembly of Ceratodon purpureus strain R40.</title>
        <authorList>
            <person name="Carey S.B."/>
            <person name="Jenkins J."/>
            <person name="Shu S."/>
            <person name="Lovell J.T."/>
            <person name="Sreedasyam A."/>
            <person name="Maumus F."/>
            <person name="Tiley G.P."/>
            <person name="Fernandez-Pozo N."/>
            <person name="Barry K."/>
            <person name="Chen C."/>
            <person name="Wang M."/>
            <person name="Lipzen A."/>
            <person name="Daum C."/>
            <person name="Saski C.A."/>
            <person name="Payton A.C."/>
            <person name="Mcbreen J.C."/>
            <person name="Conrad R.E."/>
            <person name="Kollar L.M."/>
            <person name="Olsson S."/>
            <person name="Huttunen S."/>
            <person name="Landis J.B."/>
            <person name="Wickett N.J."/>
            <person name="Johnson M.G."/>
            <person name="Rensing S.A."/>
            <person name="Grimwood J."/>
            <person name="Schmutz J."/>
            <person name="Mcdaniel S.F."/>
        </authorList>
    </citation>
    <scope>NUCLEOTIDE SEQUENCE</scope>
    <source>
        <strain evidence="21">R40</strain>
    </source>
</reference>
<evidence type="ECO:0000259" key="19">
    <source>
        <dbReference type="PROSITE" id="PS51060"/>
    </source>
</evidence>
<dbReference type="InterPro" id="IPR001357">
    <property type="entry name" value="BRCT_dom"/>
</dbReference>
<accession>A0A8T0H2A6</accession>
<evidence type="ECO:0000259" key="20">
    <source>
        <dbReference type="PROSITE" id="PS51977"/>
    </source>
</evidence>
<dbReference type="OrthoDB" id="429950at2759"/>
<protein>
    <recommendedName>
        <fullName evidence="15">Poly [ADP-ribose] polymerase</fullName>
        <shortName evidence="15">PARP</shortName>
        <ecNumber evidence="15">2.4.2.-</ecNumber>
    </recommendedName>
</protein>
<evidence type="ECO:0000256" key="9">
    <source>
        <dbReference type="ARBA" id="ARBA00022771"/>
    </source>
</evidence>
<comment type="catalytic activity">
    <reaction evidence="1">
        <text>L-aspartyl-[protein] + NAD(+) = 4-O-(ADP-D-ribosyl)-L-aspartyl-[protein] + nicotinamide</text>
        <dbReference type="Rhea" id="RHEA:54424"/>
        <dbReference type="Rhea" id="RHEA-COMP:9867"/>
        <dbReference type="Rhea" id="RHEA-COMP:13832"/>
        <dbReference type="ChEBI" id="CHEBI:17154"/>
        <dbReference type="ChEBI" id="CHEBI:29961"/>
        <dbReference type="ChEBI" id="CHEBI:57540"/>
        <dbReference type="ChEBI" id="CHEBI:138102"/>
    </reaction>
</comment>
<keyword evidence="22" id="KW-1185">Reference proteome</keyword>
<dbReference type="CDD" id="cd01437">
    <property type="entry name" value="parp_like"/>
    <property type="match status" value="1"/>
</dbReference>
<feature type="domain" description="PARP alpha-helical" evidence="19">
    <location>
        <begin position="464"/>
        <end position="583"/>
    </location>
</feature>
<dbReference type="EMBL" id="CM026428">
    <property type="protein sequence ID" value="KAG0566016.1"/>
    <property type="molecule type" value="Genomic_DNA"/>
</dbReference>
<keyword evidence="5 15" id="KW-0808">Transferase</keyword>
<evidence type="ECO:0000256" key="12">
    <source>
        <dbReference type="ARBA" id="ARBA00023242"/>
    </source>
</evidence>
<dbReference type="Gene3D" id="1.20.142.10">
    <property type="entry name" value="Poly(ADP-ribose) polymerase, regulatory domain"/>
    <property type="match status" value="1"/>
</dbReference>
<dbReference type="PROSITE" id="PS51059">
    <property type="entry name" value="PARP_CATALYTIC"/>
    <property type="match status" value="1"/>
</dbReference>
<dbReference type="GO" id="GO:0008270">
    <property type="term" value="F:zinc ion binding"/>
    <property type="evidence" value="ECO:0007669"/>
    <property type="project" value="UniProtKB-KW"/>
</dbReference>
<dbReference type="Pfam" id="PF08063">
    <property type="entry name" value="Zn_ribbon_PADR1"/>
    <property type="match status" value="1"/>
</dbReference>
<name>A0A8T0H2A6_CERPU</name>
<feature type="domain" description="WGR" evidence="20">
    <location>
        <begin position="337"/>
        <end position="437"/>
    </location>
</feature>
<evidence type="ECO:0000256" key="7">
    <source>
        <dbReference type="ARBA" id="ARBA00022723"/>
    </source>
</evidence>
<keyword evidence="10" id="KW-0862">Zinc</keyword>
<evidence type="ECO:0000313" key="21">
    <source>
        <dbReference type="EMBL" id="KAG0566016.1"/>
    </source>
</evidence>
<dbReference type="InterPro" id="IPR049296">
    <property type="entry name" value="PARP1-like_PADR1_N"/>
</dbReference>
<comment type="similarity">
    <text evidence="13">Belongs to the ARTD/PARP family.</text>
</comment>
<dbReference type="SUPFAM" id="SSF56399">
    <property type="entry name" value="ADP-ribosylation"/>
    <property type="match status" value="1"/>
</dbReference>
<dbReference type="GO" id="GO:1990404">
    <property type="term" value="F:NAD+-protein mono-ADP-ribosyltransferase activity"/>
    <property type="evidence" value="ECO:0007669"/>
    <property type="project" value="TreeGrafter"/>
</dbReference>
<dbReference type="CDD" id="cd08001">
    <property type="entry name" value="WGR_PARP1_like"/>
    <property type="match status" value="1"/>
</dbReference>
<dbReference type="InterPro" id="IPR036420">
    <property type="entry name" value="BRCT_dom_sf"/>
</dbReference>
<dbReference type="GO" id="GO:0016779">
    <property type="term" value="F:nucleotidyltransferase activity"/>
    <property type="evidence" value="ECO:0007669"/>
    <property type="project" value="UniProtKB-KW"/>
</dbReference>
<evidence type="ECO:0000256" key="16">
    <source>
        <dbReference type="SAM" id="MobiDB-lite"/>
    </source>
</evidence>
<proteinExistence type="inferred from homology"/>
<evidence type="ECO:0000259" key="18">
    <source>
        <dbReference type="PROSITE" id="PS51059"/>
    </source>
</evidence>
<dbReference type="InterPro" id="IPR008893">
    <property type="entry name" value="WGR_domain"/>
</dbReference>
<dbReference type="GO" id="GO:0003950">
    <property type="term" value="F:NAD+ poly-ADP-ribosyltransferase activity"/>
    <property type="evidence" value="ECO:0007669"/>
    <property type="project" value="UniProtKB-UniRule"/>
</dbReference>